<keyword evidence="3" id="KW-1185">Reference proteome</keyword>
<sequence length="174" mass="21023">MEIEKSKLLPVENNPELDIKKRCLPHWELAGSVYFVTFKTWDKLELNNEARQTVLNCCLFFDASQNQNQNQIRYRTFALAIMPDHVHWLMQPLSKSENEYWSLSIIVHSIKSYSSKQIPKVMKHIGIVWQDERYDRIMRNHQEFVNTWNYIRENPVKANLVETPEDYRFLWEEF</sequence>
<accession>A0ABT4ZN61</accession>
<feature type="domain" description="Transposase IS200-like" evidence="1">
    <location>
        <begin position="29"/>
        <end position="154"/>
    </location>
</feature>
<dbReference type="Gene3D" id="3.30.70.1290">
    <property type="entry name" value="Transposase IS200-like"/>
    <property type="match status" value="1"/>
</dbReference>
<evidence type="ECO:0000313" key="2">
    <source>
        <dbReference type="EMBL" id="MDB9440197.1"/>
    </source>
</evidence>
<dbReference type="InterPro" id="IPR036515">
    <property type="entry name" value="Transposase_17_sf"/>
</dbReference>
<dbReference type="PANTHER" id="PTHR36966:SF1">
    <property type="entry name" value="REP-ASSOCIATED TYROSINE TRANSPOSASE"/>
    <property type="match status" value="1"/>
</dbReference>
<name>A0ABT4ZN61_9CYAN</name>
<dbReference type="NCBIfam" id="NF047646">
    <property type="entry name" value="REP_Tyr_transpos"/>
    <property type="match status" value="1"/>
</dbReference>
<dbReference type="Proteomes" id="UP001211711">
    <property type="component" value="Unassembled WGS sequence"/>
</dbReference>
<organism evidence="2 3">
    <name type="scientific">Sphaerospermopsis kisseleviana CS-549</name>
    <dbReference type="NCBI Taxonomy" id="3021783"/>
    <lineage>
        <taxon>Bacteria</taxon>
        <taxon>Bacillati</taxon>
        <taxon>Cyanobacteriota</taxon>
        <taxon>Cyanophyceae</taxon>
        <taxon>Nostocales</taxon>
        <taxon>Aphanizomenonaceae</taxon>
        <taxon>Sphaerospermopsis</taxon>
        <taxon>Sphaerospermopsis kisseleviana</taxon>
    </lineage>
</organism>
<dbReference type="RefSeq" id="WP_096571739.1">
    <property type="nucleotide sequence ID" value="NZ_JAQMTI010000028.1"/>
</dbReference>
<gene>
    <name evidence="2" type="ORF">PN497_02210</name>
</gene>
<dbReference type="SUPFAM" id="SSF143422">
    <property type="entry name" value="Transposase IS200-like"/>
    <property type="match status" value="1"/>
</dbReference>
<dbReference type="PANTHER" id="PTHR36966">
    <property type="entry name" value="REP-ASSOCIATED TYROSINE TRANSPOSASE"/>
    <property type="match status" value="1"/>
</dbReference>
<comment type="caution">
    <text evidence="2">The sequence shown here is derived from an EMBL/GenBank/DDBJ whole genome shotgun (WGS) entry which is preliminary data.</text>
</comment>
<dbReference type="Pfam" id="PF01797">
    <property type="entry name" value="Y1_Tnp"/>
    <property type="match status" value="1"/>
</dbReference>
<evidence type="ECO:0000313" key="3">
    <source>
        <dbReference type="Proteomes" id="UP001211711"/>
    </source>
</evidence>
<dbReference type="InterPro" id="IPR052715">
    <property type="entry name" value="RAYT_transposase"/>
</dbReference>
<proteinExistence type="predicted"/>
<protein>
    <submittedName>
        <fullName evidence="2">Transposase</fullName>
    </submittedName>
</protein>
<reference evidence="2 3" key="1">
    <citation type="submission" date="2023-01" db="EMBL/GenBank/DDBJ databases">
        <title>Genomes from the Australian National Cyanobacteria Reference Collection.</title>
        <authorList>
            <person name="Willis A."/>
            <person name="Lee E.M.F."/>
        </authorList>
    </citation>
    <scope>NUCLEOTIDE SEQUENCE [LARGE SCALE GENOMIC DNA]</scope>
    <source>
        <strain evidence="2 3">CS-549</strain>
    </source>
</reference>
<dbReference type="EMBL" id="JAQMTI010000028">
    <property type="protein sequence ID" value="MDB9440197.1"/>
    <property type="molecule type" value="Genomic_DNA"/>
</dbReference>
<dbReference type="InterPro" id="IPR002686">
    <property type="entry name" value="Transposase_17"/>
</dbReference>
<dbReference type="SMART" id="SM01321">
    <property type="entry name" value="Y1_Tnp"/>
    <property type="match status" value="1"/>
</dbReference>
<evidence type="ECO:0000259" key="1">
    <source>
        <dbReference type="SMART" id="SM01321"/>
    </source>
</evidence>